<dbReference type="Gene3D" id="3.40.50.1820">
    <property type="entry name" value="alpha/beta hydrolase"/>
    <property type="match status" value="1"/>
</dbReference>
<dbReference type="PANTHER" id="PTHR37017:SF11">
    <property type="entry name" value="ESTERASE_LIPASE_THIOESTERASE DOMAIN-CONTAINING PROTEIN"/>
    <property type="match status" value="1"/>
</dbReference>
<dbReference type="EMBL" id="BOPF01000010">
    <property type="protein sequence ID" value="GIJ46577.1"/>
    <property type="molecule type" value="Genomic_DNA"/>
</dbReference>
<dbReference type="SUPFAM" id="SSF53474">
    <property type="entry name" value="alpha/beta-Hydrolases"/>
    <property type="match status" value="1"/>
</dbReference>
<dbReference type="PANTHER" id="PTHR37017">
    <property type="entry name" value="AB HYDROLASE-1 DOMAIN-CONTAINING PROTEIN-RELATED"/>
    <property type="match status" value="1"/>
</dbReference>
<dbReference type="Proteomes" id="UP000619260">
    <property type="component" value="Unassembled WGS sequence"/>
</dbReference>
<protein>
    <submittedName>
        <fullName evidence="2">Peptidase M13</fullName>
    </submittedName>
</protein>
<dbReference type="InterPro" id="IPR052897">
    <property type="entry name" value="Sec-Metab_Biosynth_Hydrolase"/>
</dbReference>
<evidence type="ECO:0000259" key="1">
    <source>
        <dbReference type="Pfam" id="PF12697"/>
    </source>
</evidence>
<sequence length="254" mass="26351">MTEELAARGIHSVAVDLDGHGLKLRSPAALFGRPFDPAAFATEPSPLRDVTVAGSAETLVGQLRRIGRGRPSIVVAHSGGGAVATAAAELAPELFADLVYLAAFAPVSGVPVGVYLATPENAGERVNGLLAADPAAVGAFRMDLGTAAGRAAARETFYHDVEERLAEAALSYVSPEGPAAMAVETLTVTPERYGSVPHSYIVCTEDRVVPAALQRLFVREIDAVSAKSTRVVELVSSHSPFLSMPGKLVDAIIG</sequence>
<accession>A0A8J3YLG1</accession>
<organism evidence="2 3">
    <name type="scientific">Virgisporangium aliadipatigenens</name>
    <dbReference type="NCBI Taxonomy" id="741659"/>
    <lineage>
        <taxon>Bacteria</taxon>
        <taxon>Bacillati</taxon>
        <taxon>Actinomycetota</taxon>
        <taxon>Actinomycetes</taxon>
        <taxon>Micromonosporales</taxon>
        <taxon>Micromonosporaceae</taxon>
        <taxon>Virgisporangium</taxon>
    </lineage>
</organism>
<proteinExistence type="predicted"/>
<dbReference type="Pfam" id="PF12697">
    <property type="entry name" value="Abhydrolase_6"/>
    <property type="match status" value="1"/>
</dbReference>
<gene>
    <name evidence="2" type="ORF">Val02_34630</name>
</gene>
<evidence type="ECO:0000313" key="3">
    <source>
        <dbReference type="Proteomes" id="UP000619260"/>
    </source>
</evidence>
<dbReference type="InterPro" id="IPR000073">
    <property type="entry name" value="AB_hydrolase_1"/>
</dbReference>
<comment type="caution">
    <text evidence="2">The sequence shown here is derived from an EMBL/GenBank/DDBJ whole genome shotgun (WGS) entry which is preliminary data.</text>
</comment>
<dbReference type="GO" id="GO:0003824">
    <property type="term" value="F:catalytic activity"/>
    <property type="evidence" value="ECO:0007669"/>
    <property type="project" value="UniProtKB-ARBA"/>
</dbReference>
<dbReference type="AlphaFoldDB" id="A0A8J3YLG1"/>
<dbReference type="InterPro" id="IPR029058">
    <property type="entry name" value="AB_hydrolase_fold"/>
</dbReference>
<evidence type="ECO:0000313" key="2">
    <source>
        <dbReference type="EMBL" id="GIJ46577.1"/>
    </source>
</evidence>
<feature type="domain" description="AB hydrolase-1" evidence="1">
    <location>
        <begin position="4"/>
        <end position="251"/>
    </location>
</feature>
<keyword evidence="3" id="KW-1185">Reference proteome</keyword>
<name>A0A8J3YLG1_9ACTN</name>
<reference evidence="2" key="1">
    <citation type="submission" date="2021-01" db="EMBL/GenBank/DDBJ databases">
        <title>Whole genome shotgun sequence of Virgisporangium aliadipatigenens NBRC 105644.</title>
        <authorList>
            <person name="Komaki H."/>
            <person name="Tamura T."/>
        </authorList>
    </citation>
    <scope>NUCLEOTIDE SEQUENCE</scope>
    <source>
        <strain evidence="2">NBRC 105644</strain>
    </source>
</reference>